<protein>
    <submittedName>
        <fullName evidence="1">Uncharacterized protein</fullName>
    </submittedName>
</protein>
<dbReference type="AlphaFoldDB" id="A0A0D6JEW2"/>
<name>A0A0D6JEW2_9HYPH</name>
<dbReference type="Proteomes" id="UP000033187">
    <property type="component" value="Chromosome 1"/>
</dbReference>
<gene>
    <name evidence="1" type="ORF">YBN1229_v1_1613</name>
</gene>
<dbReference type="RefSeq" id="WP_280136728.1">
    <property type="nucleotide sequence ID" value="NZ_LN829118.1"/>
</dbReference>
<accession>A0A0D6JEW2</accession>
<sequence>MKAFLSSLVILAVITAAAAVTLNYTRVSSSDAYADRNVRL</sequence>
<reference evidence="2" key="1">
    <citation type="submission" date="2015-02" db="EMBL/GenBank/DDBJ databases">
        <authorList>
            <person name="Chooi Y.-H."/>
        </authorList>
    </citation>
    <scope>NUCLEOTIDE SEQUENCE [LARGE SCALE GENOMIC DNA]</scope>
    <source>
        <strain evidence="2">strain Y</strain>
    </source>
</reference>
<keyword evidence="2" id="KW-1185">Reference proteome</keyword>
<dbReference type="KEGG" id="fiy:BN1229_v1_1613"/>
<dbReference type="EMBL" id="LN829119">
    <property type="protein sequence ID" value="CPR18225.1"/>
    <property type="molecule type" value="Genomic_DNA"/>
</dbReference>
<proteinExistence type="predicted"/>
<evidence type="ECO:0000313" key="1">
    <source>
        <dbReference type="EMBL" id="CPR18225.1"/>
    </source>
</evidence>
<organism evidence="1 2">
    <name type="scientific">Candidatus Filomicrobium marinum</name>
    <dbReference type="NCBI Taxonomy" id="1608628"/>
    <lineage>
        <taxon>Bacteria</taxon>
        <taxon>Pseudomonadati</taxon>
        <taxon>Pseudomonadota</taxon>
        <taxon>Alphaproteobacteria</taxon>
        <taxon>Hyphomicrobiales</taxon>
        <taxon>Hyphomicrobiaceae</taxon>
        <taxon>Filomicrobium</taxon>
    </lineage>
</organism>
<evidence type="ECO:0000313" key="2">
    <source>
        <dbReference type="Proteomes" id="UP000033187"/>
    </source>
</evidence>